<accession>A0A0W0SDU4</accession>
<protein>
    <submittedName>
        <fullName evidence="1">Uncharacterized protein</fullName>
    </submittedName>
</protein>
<dbReference type="EMBL" id="LNXV01000029">
    <property type="protein sequence ID" value="KTC81644.1"/>
    <property type="molecule type" value="Genomic_DNA"/>
</dbReference>
<dbReference type="OrthoDB" id="5642634at2"/>
<dbReference type="AlphaFoldDB" id="A0A0W0SDU4"/>
<name>A0A0W0SDU4_9GAMM</name>
<organism evidence="1 2">
    <name type="scientific">Legionella brunensis</name>
    <dbReference type="NCBI Taxonomy" id="29422"/>
    <lineage>
        <taxon>Bacteria</taxon>
        <taxon>Pseudomonadati</taxon>
        <taxon>Pseudomonadota</taxon>
        <taxon>Gammaproteobacteria</taxon>
        <taxon>Legionellales</taxon>
        <taxon>Legionellaceae</taxon>
        <taxon>Legionella</taxon>
    </lineage>
</organism>
<gene>
    <name evidence="1" type="ORF">Lbru_2164</name>
</gene>
<sequence>MKGKHHGIDFECLSQKCNGKYVGAYLLIFHHDQYTYVVKKSVGKTFSTQKEAEIKAMELAKHQIEKGLF</sequence>
<dbReference type="RefSeq" id="WP_058442149.1">
    <property type="nucleotide sequence ID" value="NZ_CAAAHU010000005.1"/>
</dbReference>
<reference evidence="1 2" key="1">
    <citation type="submission" date="2015-11" db="EMBL/GenBank/DDBJ databases">
        <title>Genomic analysis of 38 Legionella species identifies large and diverse effector repertoires.</title>
        <authorList>
            <person name="Burstein D."/>
            <person name="Amaro F."/>
            <person name="Zusman T."/>
            <person name="Lifshitz Z."/>
            <person name="Cohen O."/>
            <person name="Gilbert J.A."/>
            <person name="Pupko T."/>
            <person name="Shuman H.A."/>
            <person name="Segal G."/>
        </authorList>
    </citation>
    <scope>NUCLEOTIDE SEQUENCE [LARGE SCALE GENOMIC DNA]</scope>
    <source>
        <strain evidence="1 2">ATCC 43878</strain>
    </source>
</reference>
<evidence type="ECO:0000313" key="1">
    <source>
        <dbReference type="EMBL" id="KTC81644.1"/>
    </source>
</evidence>
<dbReference type="Proteomes" id="UP000054742">
    <property type="component" value="Unassembled WGS sequence"/>
</dbReference>
<evidence type="ECO:0000313" key="2">
    <source>
        <dbReference type="Proteomes" id="UP000054742"/>
    </source>
</evidence>
<dbReference type="STRING" id="29422.Lbru_2164"/>
<dbReference type="PATRIC" id="fig|29422.6.peg.2307"/>
<comment type="caution">
    <text evidence="1">The sequence shown here is derived from an EMBL/GenBank/DDBJ whole genome shotgun (WGS) entry which is preliminary data.</text>
</comment>
<keyword evidence="2" id="KW-1185">Reference proteome</keyword>
<proteinExistence type="predicted"/>